<dbReference type="GO" id="GO:0030490">
    <property type="term" value="P:maturation of SSU-rRNA"/>
    <property type="evidence" value="ECO:0007669"/>
    <property type="project" value="TreeGrafter"/>
</dbReference>
<dbReference type="GO" id="GO:0106388">
    <property type="term" value="F:rRNA small subunit aminocarboxypropyltransferase activity"/>
    <property type="evidence" value="ECO:0007669"/>
    <property type="project" value="UniProtKB-EC"/>
</dbReference>
<feature type="compositionally biased region" description="Basic and acidic residues" evidence="7">
    <location>
        <begin position="27"/>
        <end position="36"/>
    </location>
</feature>
<comment type="subcellular location">
    <subcellularLocation>
        <location evidence="6">Cytoplasm</location>
    </subcellularLocation>
    <subcellularLocation>
        <location evidence="6">Nucleus</location>
    </subcellularLocation>
</comment>
<comment type="function">
    <text evidence="6">Aminocarboxypropyltransferase that catalyzes the aminocarboxypropyl transfer on pseudouridine at position 1191 (Psi1191) in 18S rRNA. It constitutes the last step in biosynthesis of the hypermodified N1-methyl-N3-(3-amino-3-carboxypropyl) pseudouridine (m1acp3-Psi) conserved in eukaryotic 18S rRNA.</text>
</comment>
<feature type="domain" description="RNase L inhibitor RLI-like possible metal-binding" evidence="9">
    <location>
        <begin position="44"/>
        <end position="77"/>
    </location>
</feature>
<keyword evidence="1 6" id="KW-0963">Cytoplasm</keyword>
<feature type="binding site" evidence="6">
    <location>
        <position position="107"/>
    </location>
    <ligand>
        <name>S-adenosyl-L-methionine</name>
        <dbReference type="ChEBI" id="CHEBI:59789"/>
    </ligand>
</feature>
<evidence type="ECO:0000256" key="7">
    <source>
        <dbReference type="SAM" id="MobiDB-lite"/>
    </source>
</evidence>
<evidence type="ECO:0000256" key="4">
    <source>
        <dbReference type="ARBA" id="ARBA00022679"/>
    </source>
</evidence>
<dbReference type="AlphaFoldDB" id="A0AA38WYP7"/>
<keyword evidence="4 6" id="KW-0808">Transferase</keyword>
<comment type="similarity">
    <text evidence="6">Belongs to the TDD superfamily. TSR3 family.</text>
</comment>
<feature type="region of interest" description="Disordered" evidence="7">
    <location>
        <begin position="1"/>
        <end position="36"/>
    </location>
</feature>
<name>A0AA38WYP7_9EURO</name>
<comment type="catalytic activity">
    <reaction evidence="6">
        <text>an N(1)-methylpseudouridine in rRNA + S-adenosyl-L-methionine = N(1)-methyl-N(3)-[(3S)-3-amino-3-carboxypropyl]pseudouridine in rRNA + S-methyl-5'-thioadenosine + H(+)</text>
        <dbReference type="Rhea" id="RHEA:63296"/>
        <dbReference type="Rhea" id="RHEA-COMP:11634"/>
        <dbReference type="Rhea" id="RHEA-COMP:16310"/>
        <dbReference type="ChEBI" id="CHEBI:15378"/>
        <dbReference type="ChEBI" id="CHEBI:17509"/>
        <dbReference type="ChEBI" id="CHEBI:59789"/>
        <dbReference type="ChEBI" id="CHEBI:74890"/>
        <dbReference type="ChEBI" id="CHEBI:146234"/>
        <dbReference type="EC" id="2.5.1.157"/>
    </reaction>
</comment>
<keyword evidence="11" id="KW-1185">Reference proteome</keyword>
<evidence type="ECO:0000256" key="2">
    <source>
        <dbReference type="ARBA" id="ARBA00022517"/>
    </source>
</evidence>
<comment type="caution">
    <text evidence="10">The sequence shown here is derived from an EMBL/GenBank/DDBJ whole genome shotgun (WGS) entry which is preliminary data.</text>
</comment>
<feature type="binding site" evidence="6">
    <location>
        <position position="59"/>
    </location>
    <ligand>
        <name>S-adenosyl-L-methionine</name>
        <dbReference type="ChEBI" id="CHEBI:59789"/>
    </ligand>
</feature>
<accession>A0AA38WYP7</accession>
<feature type="compositionally biased region" description="Basic residues" evidence="7">
    <location>
        <begin position="1"/>
        <end position="24"/>
    </location>
</feature>
<dbReference type="PANTHER" id="PTHR20426">
    <property type="entry name" value="RIBOSOME BIOGENESIS PROTEIN TSR3 HOMOLOG"/>
    <property type="match status" value="1"/>
</dbReference>
<dbReference type="InterPro" id="IPR007177">
    <property type="entry name" value="Tsr3_C"/>
</dbReference>
<feature type="binding site" evidence="6">
    <location>
        <position position="130"/>
    </location>
    <ligand>
        <name>S-adenosyl-L-methionine</name>
        <dbReference type="ChEBI" id="CHEBI:59789"/>
    </ligand>
</feature>
<comment type="catalytic activity">
    <reaction evidence="6">
        <text>N(1)-methylpseudouridine(1191) in yeast 18S rRNA + S-adenosyl-L-methionine = N(1)-methyl-N(3)-[(3S)-3-amino-3-carboxypropyl]pseudouridine(1191) in yeast 18S rRNA + S-methyl-5'-thioadenosine + H(+)</text>
        <dbReference type="Rhea" id="RHEA:63300"/>
        <dbReference type="Rhea" id="RHEA-COMP:13852"/>
        <dbReference type="Rhea" id="RHEA-COMP:16309"/>
        <dbReference type="ChEBI" id="CHEBI:15378"/>
        <dbReference type="ChEBI" id="CHEBI:17509"/>
        <dbReference type="ChEBI" id="CHEBI:59789"/>
        <dbReference type="ChEBI" id="CHEBI:74890"/>
        <dbReference type="ChEBI" id="CHEBI:146234"/>
    </reaction>
</comment>
<keyword evidence="2 6" id="KW-0690">Ribosome biogenesis</keyword>
<dbReference type="Proteomes" id="UP001172673">
    <property type="component" value="Unassembled WGS sequence"/>
</dbReference>
<dbReference type="GO" id="GO:0005634">
    <property type="term" value="C:nucleus"/>
    <property type="evidence" value="ECO:0007669"/>
    <property type="project" value="UniProtKB-SubCell"/>
</dbReference>
<protein>
    <recommendedName>
        <fullName evidence="6">18S rRNA aminocarboxypropyltransferase</fullName>
        <ecNumber evidence="6">2.5.1.157</ecNumber>
    </recommendedName>
</protein>
<feature type="region of interest" description="Disordered" evidence="7">
    <location>
        <begin position="217"/>
        <end position="236"/>
    </location>
</feature>
<dbReference type="PANTHER" id="PTHR20426:SF0">
    <property type="entry name" value="18S RRNA AMINOCARBOXYPROPYLTRANSFERASE"/>
    <property type="match status" value="1"/>
</dbReference>
<feature type="region of interest" description="Disordered" evidence="7">
    <location>
        <begin position="241"/>
        <end position="402"/>
    </location>
</feature>
<organism evidence="10 11">
    <name type="scientific">Cladophialophora chaetospira</name>
    <dbReference type="NCBI Taxonomy" id="386627"/>
    <lineage>
        <taxon>Eukaryota</taxon>
        <taxon>Fungi</taxon>
        <taxon>Dikarya</taxon>
        <taxon>Ascomycota</taxon>
        <taxon>Pezizomycotina</taxon>
        <taxon>Eurotiomycetes</taxon>
        <taxon>Chaetothyriomycetidae</taxon>
        <taxon>Chaetothyriales</taxon>
        <taxon>Herpotrichiellaceae</taxon>
        <taxon>Cladophialophora</taxon>
    </lineage>
</organism>
<dbReference type="Pfam" id="PF04068">
    <property type="entry name" value="Fer4_RLI"/>
    <property type="match status" value="1"/>
</dbReference>
<evidence type="ECO:0000256" key="1">
    <source>
        <dbReference type="ARBA" id="ARBA00022490"/>
    </source>
</evidence>
<evidence type="ECO:0000256" key="3">
    <source>
        <dbReference type="ARBA" id="ARBA00022552"/>
    </source>
</evidence>
<dbReference type="EMBL" id="JAPDRK010000021">
    <property type="protein sequence ID" value="KAJ9603542.1"/>
    <property type="molecule type" value="Genomic_DNA"/>
</dbReference>
<sequence length="402" mass="44588">MVRHKKDGNSSKAKKYSGKPRHTPRAATREGGDDEIVTERPPFKAACWDFGHCDSKRCSGKRLMHFGMMRELPVGQKFPGVVISPNAKTTLSPADRDLLEQYGAAVVECSWVRLSEVPFSRIGGKCERLLPYLVAANPVNYGRPWRLNCVEALAACFVICGHEDWAEIALQHFSYGKPFLEINSQLFKRYAACQNEEEVKKAEEKWLAKLEKEYAESRANKDAAAEEGDDWAGGNMNRREVFESDDEDEDGDEGDNSGDSETDEQGILLQKGVPLDLPPDDDDDEEEVMAEIRRKILASKPFSENFPAEEPSRKSIQQRAGDKAGGGGDTNSTSAAAETQSHLVESDAESGSGEEEYDDFDQIANATPVTDRTGIVARERQKKLEQASASFSRTSVTAPQRW</sequence>
<dbReference type="EC" id="2.5.1.157" evidence="6"/>
<dbReference type="GO" id="GO:0005737">
    <property type="term" value="C:cytoplasm"/>
    <property type="evidence" value="ECO:0007669"/>
    <property type="project" value="UniProtKB-SubCell"/>
</dbReference>
<dbReference type="HAMAP" id="MF_01116">
    <property type="entry name" value="TSR3"/>
    <property type="match status" value="1"/>
</dbReference>
<evidence type="ECO:0000313" key="10">
    <source>
        <dbReference type="EMBL" id="KAJ9603542.1"/>
    </source>
</evidence>
<gene>
    <name evidence="6 10" type="primary">TSR3</name>
    <name evidence="10" type="ORF">H2200_011728</name>
</gene>
<evidence type="ECO:0000256" key="5">
    <source>
        <dbReference type="ARBA" id="ARBA00022691"/>
    </source>
</evidence>
<dbReference type="InterPro" id="IPR022968">
    <property type="entry name" value="Tsr3-like"/>
</dbReference>
<feature type="compositionally biased region" description="Polar residues" evidence="7">
    <location>
        <begin position="387"/>
        <end position="402"/>
    </location>
</feature>
<keyword evidence="3 6" id="KW-0698">rRNA processing</keyword>
<feature type="domain" description="16S/18S rRNA aminocarboxypropyltransferase Tsr3 C-terminal" evidence="8">
    <location>
        <begin position="81"/>
        <end position="207"/>
    </location>
</feature>
<proteinExistence type="inferred from homology"/>
<reference evidence="10" key="1">
    <citation type="submission" date="2022-10" db="EMBL/GenBank/DDBJ databases">
        <title>Culturing micro-colonial fungi from biological soil crusts in the Mojave desert and describing Neophaeococcomyces mojavensis, and introducing the new genera and species Taxawa tesnikishii.</title>
        <authorList>
            <person name="Kurbessoian T."/>
            <person name="Stajich J.E."/>
        </authorList>
    </citation>
    <scope>NUCLEOTIDE SEQUENCE</scope>
    <source>
        <strain evidence="10">TK_41</strain>
    </source>
</reference>
<feature type="compositionally biased region" description="Polar residues" evidence="7">
    <location>
        <begin position="330"/>
        <end position="343"/>
    </location>
</feature>
<feature type="compositionally biased region" description="Acidic residues" evidence="7">
    <location>
        <begin position="243"/>
        <end position="264"/>
    </location>
</feature>
<feature type="compositionally biased region" description="Acidic residues" evidence="7">
    <location>
        <begin position="278"/>
        <end position="289"/>
    </location>
</feature>
<evidence type="ECO:0000259" key="9">
    <source>
        <dbReference type="Pfam" id="PF04068"/>
    </source>
</evidence>
<feature type="binding site" evidence="6">
    <location>
        <position position="145"/>
    </location>
    <ligand>
        <name>S-adenosyl-L-methionine</name>
        <dbReference type="ChEBI" id="CHEBI:59789"/>
    </ligand>
</feature>
<evidence type="ECO:0000256" key="6">
    <source>
        <dbReference type="HAMAP-Rule" id="MF_03146"/>
    </source>
</evidence>
<feature type="compositionally biased region" description="Acidic residues" evidence="7">
    <location>
        <begin position="346"/>
        <end position="361"/>
    </location>
</feature>
<dbReference type="GO" id="GO:1904047">
    <property type="term" value="F:S-adenosyl-L-methionine binding"/>
    <property type="evidence" value="ECO:0007669"/>
    <property type="project" value="UniProtKB-UniRule"/>
</dbReference>
<evidence type="ECO:0000313" key="11">
    <source>
        <dbReference type="Proteomes" id="UP001172673"/>
    </source>
</evidence>
<evidence type="ECO:0000259" key="8">
    <source>
        <dbReference type="Pfam" id="PF04034"/>
    </source>
</evidence>
<keyword evidence="5 6" id="KW-0949">S-adenosyl-L-methionine</keyword>
<dbReference type="Pfam" id="PF04034">
    <property type="entry name" value="Ribo_biogen_C"/>
    <property type="match status" value="1"/>
</dbReference>
<dbReference type="GO" id="GO:0000455">
    <property type="term" value="P:enzyme-directed rRNA pseudouridine synthesis"/>
    <property type="evidence" value="ECO:0007669"/>
    <property type="project" value="UniProtKB-UniRule"/>
</dbReference>
<keyword evidence="6" id="KW-0539">Nucleus</keyword>
<dbReference type="InterPro" id="IPR007209">
    <property type="entry name" value="RNaseL-inhib-like_metal-bd_dom"/>
</dbReference>